<dbReference type="AlphaFoldDB" id="X1QDM4"/>
<sequence>MKGWTHLLAAGVVTHKPCRLLGIIVTPAGNTSAVTIYDGENTTAPIICKVIVKDTLTFPLTFPGGVQTDRGLFLGSFDDMYGVLVLWEVD</sequence>
<gene>
    <name evidence="1" type="ORF">S06H3_39036</name>
</gene>
<protein>
    <submittedName>
        <fullName evidence="1">Uncharacterized protein</fullName>
    </submittedName>
</protein>
<organism evidence="1">
    <name type="scientific">marine sediment metagenome</name>
    <dbReference type="NCBI Taxonomy" id="412755"/>
    <lineage>
        <taxon>unclassified sequences</taxon>
        <taxon>metagenomes</taxon>
        <taxon>ecological metagenomes</taxon>
    </lineage>
</organism>
<evidence type="ECO:0000313" key="1">
    <source>
        <dbReference type="EMBL" id="GAI41379.1"/>
    </source>
</evidence>
<comment type="caution">
    <text evidence="1">The sequence shown here is derived from an EMBL/GenBank/DDBJ whole genome shotgun (WGS) entry which is preliminary data.</text>
</comment>
<name>X1QDM4_9ZZZZ</name>
<proteinExistence type="predicted"/>
<accession>X1QDM4</accession>
<reference evidence="1" key="1">
    <citation type="journal article" date="2014" name="Front. Microbiol.">
        <title>High frequency of phylogenetically diverse reductive dehalogenase-homologous genes in deep subseafloor sedimentary metagenomes.</title>
        <authorList>
            <person name="Kawai M."/>
            <person name="Futagami T."/>
            <person name="Toyoda A."/>
            <person name="Takaki Y."/>
            <person name="Nishi S."/>
            <person name="Hori S."/>
            <person name="Arai W."/>
            <person name="Tsubouchi T."/>
            <person name="Morono Y."/>
            <person name="Uchiyama I."/>
            <person name="Ito T."/>
            <person name="Fujiyama A."/>
            <person name="Inagaki F."/>
            <person name="Takami H."/>
        </authorList>
    </citation>
    <scope>NUCLEOTIDE SEQUENCE</scope>
    <source>
        <strain evidence="1">Expedition CK06-06</strain>
    </source>
</reference>
<dbReference type="EMBL" id="BARV01023839">
    <property type="protein sequence ID" value="GAI41379.1"/>
    <property type="molecule type" value="Genomic_DNA"/>
</dbReference>